<keyword evidence="3" id="KW-1185">Reference proteome</keyword>
<gene>
    <name evidence="2" type="ORF">Q765_08705</name>
</gene>
<evidence type="ECO:0000313" key="3">
    <source>
        <dbReference type="Proteomes" id="UP000030152"/>
    </source>
</evidence>
<comment type="caution">
    <text evidence="2">The sequence shown here is derived from an EMBL/GenBank/DDBJ whole genome shotgun (WGS) entry which is preliminary data.</text>
</comment>
<reference evidence="2 3" key="1">
    <citation type="submission" date="2013-09" db="EMBL/GenBank/DDBJ databases">
        <authorList>
            <person name="Zeng Z."/>
            <person name="Chen C."/>
        </authorList>
    </citation>
    <scope>NUCLEOTIDE SEQUENCE [LARGE SCALE GENOMIC DNA]</scope>
    <source>
        <strain evidence="2 3">WB 3.3-2</strain>
    </source>
</reference>
<organism evidence="2 3">
    <name type="scientific">Flavobacterium rivuli WB 3.3-2 = DSM 21788</name>
    <dbReference type="NCBI Taxonomy" id="1121895"/>
    <lineage>
        <taxon>Bacteria</taxon>
        <taxon>Pseudomonadati</taxon>
        <taxon>Bacteroidota</taxon>
        <taxon>Flavobacteriia</taxon>
        <taxon>Flavobacteriales</taxon>
        <taxon>Flavobacteriaceae</taxon>
        <taxon>Flavobacterium</taxon>
    </lineage>
</organism>
<dbReference type="AlphaFoldDB" id="A0A0A2M260"/>
<dbReference type="STRING" id="1121895.GCA_000378485_00203"/>
<evidence type="ECO:0000313" key="2">
    <source>
        <dbReference type="EMBL" id="KGO86702.1"/>
    </source>
</evidence>
<proteinExistence type="predicted"/>
<evidence type="ECO:0000256" key="1">
    <source>
        <dbReference type="SAM" id="SignalP"/>
    </source>
</evidence>
<protein>
    <submittedName>
        <fullName evidence="2">Uncharacterized protein</fullName>
    </submittedName>
</protein>
<accession>A0A0A2M260</accession>
<dbReference type="Proteomes" id="UP000030152">
    <property type="component" value="Unassembled WGS sequence"/>
</dbReference>
<feature type="chain" id="PRO_5002002773" evidence="1">
    <location>
        <begin position="28"/>
        <end position="781"/>
    </location>
</feature>
<dbReference type="eggNOG" id="ENOG502ZC1P">
    <property type="taxonomic scope" value="Bacteria"/>
</dbReference>
<feature type="signal peptide" evidence="1">
    <location>
        <begin position="1"/>
        <end position="27"/>
    </location>
</feature>
<dbReference type="RefSeq" id="WP_026299807.1">
    <property type="nucleotide sequence ID" value="NZ_JRLX01000008.1"/>
</dbReference>
<name>A0A0A2M260_9FLAO</name>
<keyword evidence="1" id="KW-0732">Signal</keyword>
<sequence length="781" mass="91239">MVSKQYPAITRFLAVSLALLITVQAGACGWGDDYETLRLAFFKADTPGMEKFKPAYYTEHYLNTDIIQSDADRLRNCAEWQHKLGKGVLTDDIYQIQYNTPPEEFRKQYDAKQLKSYFKDNTFIKALLRAENKAYLQYLIFAKEMEYEGGSSQTSWESWDDEGPRNYWDSNEDTIVDYSRFVPIEKRLAACKDQFLKERYAFMLIRYGRKDNVVPLYNRYFENSATTTVLKSWAMLFRAYAANDKAEQNYYLSRCFDLCDEKVISVLQWYNLEEKNNTLKLAKNDHERAVIIAIHAMRDPGPVFNAIKEVNRLAPGSEYVNLLVGREVNKFEDWLFYSLMKNNAPGAYSETWEGDSYMDVRAKNYRKDIKYLRSFRKYLIELYGRAAVGNNHDFMAAALAHLNFMDDNIQDGYKYASAISDNAKPSIQVQKYTELALVNVKQNDITTTEVKQQLYNAFTKIQEIAITDLSYNKSLYTLLTLLAAEYNKKGDIATANLLFLKADTYKYTDYGYNPISTEKFSYTYLGYLDKYAKSSDVDNLIALNDKKNKTPFEKFICEGTTTVREYYLDFKGRQAFRENKLKLAYETFKQIPDTIAKEILIYAEDDSIDPFFPAILDYGRPVVKNKKTFSKLLFVKEIKDLENKTDANSYLRLGHAYYNTSYRGNAWFMSTYYQGSAGWEVTFGSLLTYKKQYSSGNYAQLTLAHKYYMKAFEAATNNEQRAMAVLMLHACERYSDYRQNYSLEEKRVYKPTRWVKDFYGKYNKTETFKKYSCPTLSMYLK</sequence>
<dbReference type="EMBL" id="JRLX01000008">
    <property type="protein sequence ID" value="KGO86702.1"/>
    <property type="molecule type" value="Genomic_DNA"/>
</dbReference>
<dbReference type="OrthoDB" id="639967at2"/>